<name>A0A034V5H2_BACDO</name>
<protein>
    <submittedName>
        <fullName evidence="1">Uncharacterized protein</fullName>
    </submittedName>
</protein>
<organism evidence="1">
    <name type="scientific">Bactrocera dorsalis</name>
    <name type="common">Oriental fruit fly</name>
    <name type="synonym">Dacus dorsalis</name>
    <dbReference type="NCBI Taxonomy" id="27457"/>
    <lineage>
        <taxon>Eukaryota</taxon>
        <taxon>Metazoa</taxon>
        <taxon>Ecdysozoa</taxon>
        <taxon>Arthropoda</taxon>
        <taxon>Hexapoda</taxon>
        <taxon>Insecta</taxon>
        <taxon>Pterygota</taxon>
        <taxon>Neoptera</taxon>
        <taxon>Endopterygota</taxon>
        <taxon>Diptera</taxon>
        <taxon>Brachycera</taxon>
        <taxon>Muscomorpha</taxon>
        <taxon>Tephritoidea</taxon>
        <taxon>Tephritidae</taxon>
        <taxon>Bactrocera</taxon>
        <taxon>Bactrocera</taxon>
    </lineage>
</organism>
<proteinExistence type="predicted"/>
<dbReference type="AlphaFoldDB" id="A0A034V5H2"/>
<accession>A0A034V5H2</accession>
<reference evidence="1" key="1">
    <citation type="journal article" date="2014" name="BMC Genomics">
        <title>Characterizing the developmental transcriptome of the oriental fruit fly, Bactrocera dorsalis (Diptera: Tephritidae) through comparative genomic analysis with Drosophila melanogaster utilizing modENCODE datasets.</title>
        <authorList>
            <person name="Geib S.M."/>
            <person name="Calla B."/>
            <person name="Hall B."/>
            <person name="Hou S."/>
            <person name="Manoukis N.C."/>
        </authorList>
    </citation>
    <scope>NUCLEOTIDE SEQUENCE</scope>
    <source>
        <strain evidence="1">Punador</strain>
    </source>
</reference>
<sequence>GPSVLKLFLFEVSGTCFPKSTTSFKSDVYRQHDALSCNGNHQLRVKQMALELVLLLVEYKLALGQLVLVLEQLALILHPRGSGLLELQALVVLGECKCFAGLLELELQVPELLVRELQVLGLQVLGLL</sequence>
<dbReference type="EMBL" id="GAKP01021560">
    <property type="protein sequence ID" value="JAC37392.1"/>
    <property type="molecule type" value="Transcribed_RNA"/>
</dbReference>
<evidence type="ECO:0000313" key="1">
    <source>
        <dbReference type="EMBL" id="JAC37392.1"/>
    </source>
</evidence>
<feature type="non-terminal residue" evidence="1">
    <location>
        <position position="128"/>
    </location>
</feature>
<feature type="non-terminal residue" evidence="1">
    <location>
        <position position="1"/>
    </location>
</feature>